<evidence type="ECO:0008006" key="3">
    <source>
        <dbReference type="Google" id="ProtNLM"/>
    </source>
</evidence>
<evidence type="ECO:0000313" key="2">
    <source>
        <dbReference type="Proteomes" id="UP000051870"/>
    </source>
</evidence>
<gene>
    <name evidence="1" type="ORF">PH7735_01400</name>
</gene>
<name>A0A0P1I5M0_9RHOB</name>
<proteinExistence type="predicted"/>
<sequence>MTTHLLGRKTHRDGPDLCLGPDIDLPLARLHEACGAARRIFALWLAYRLEGPVFWISPRWLPEQLHPEGVVPFIEPERLILVKADKPEDLLACMEESLRAGHVPLVVADIPAPPSLTAVRRLHLAAETGAEATRAAPLGVILTPGEGGAMGVEARWRMEPRFDPDTPSWELTRLRARTAPVKRWKVSGLVQAPRFDPMPAPG</sequence>
<dbReference type="RefSeq" id="WP_058310531.1">
    <property type="nucleotide sequence ID" value="NZ_CYTW01000001.1"/>
</dbReference>
<dbReference type="GeneID" id="83880456"/>
<reference evidence="2" key="1">
    <citation type="submission" date="2015-09" db="EMBL/GenBank/DDBJ databases">
        <authorList>
            <person name="Rodrigo-Torres Lidia"/>
            <person name="Arahal R.David."/>
        </authorList>
    </citation>
    <scope>NUCLEOTIDE SEQUENCE [LARGE SCALE GENOMIC DNA]</scope>
    <source>
        <strain evidence="2">CECT 7735</strain>
    </source>
</reference>
<dbReference type="Gene3D" id="3.40.50.300">
    <property type="entry name" value="P-loop containing nucleotide triphosphate hydrolases"/>
    <property type="match status" value="1"/>
</dbReference>
<dbReference type="Proteomes" id="UP000051870">
    <property type="component" value="Unassembled WGS sequence"/>
</dbReference>
<protein>
    <recommendedName>
        <fullName evidence="3">Protein ImuA</fullName>
    </recommendedName>
</protein>
<accession>A0A0P1I5M0</accession>
<dbReference type="EMBL" id="CYTW01000001">
    <property type="protein sequence ID" value="CUJ91720.1"/>
    <property type="molecule type" value="Genomic_DNA"/>
</dbReference>
<dbReference type="STRING" id="1715693.PH7735_01400"/>
<organism evidence="1 2">
    <name type="scientific">Shimia thalassica</name>
    <dbReference type="NCBI Taxonomy" id="1715693"/>
    <lineage>
        <taxon>Bacteria</taxon>
        <taxon>Pseudomonadati</taxon>
        <taxon>Pseudomonadota</taxon>
        <taxon>Alphaproteobacteria</taxon>
        <taxon>Rhodobacterales</taxon>
        <taxon>Roseobacteraceae</taxon>
    </lineage>
</organism>
<dbReference type="SUPFAM" id="SSF52540">
    <property type="entry name" value="P-loop containing nucleoside triphosphate hydrolases"/>
    <property type="match status" value="1"/>
</dbReference>
<evidence type="ECO:0000313" key="1">
    <source>
        <dbReference type="EMBL" id="CUJ91720.1"/>
    </source>
</evidence>
<dbReference type="InterPro" id="IPR027417">
    <property type="entry name" value="P-loop_NTPase"/>
</dbReference>
<dbReference type="AlphaFoldDB" id="A0A0P1I5M0"/>
<keyword evidence="2" id="KW-1185">Reference proteome</keyword>